<protein>
    <submittedName>
        <fullName evidence="2">Uncharacterized protein</fullName>
    </submittedName>
</protein>
<gene>
    <name evidence="2" type="ORF">EZS28_033644</name>
</gene>
<dbReference type="Proteomes" id="UP000324800">
    <property type="component" value="Unassembled WGS sequence"/>
</dbReference>
<keyword evidence="1" id="KW-1133">Transmembrane helix</keyword>
<feature type="transmembrane region" description="Helical" evidence="1">
    <location>
        <begin position="142"/>
        <end position="162"/>
    </location>
</feature>
<evidence type="ECO:0000256" key="1">
    <source>
        <dbReference type="SAM" id="Phobius"/>
    </source>
</evidence>
<dbReference type="EMBL" id="SNRW01015024">
    <property type="protein sequence ID" value="KAA6370828.1"/>
    <property type="molecule type" value="Genomic_DNA"/>
</dbReference>
<keyword evidence="1" id="KW-0472">Membrane</keyword>
<keyword evidence="1" id="KW-0812">Transmembrane</keyword>
<proteinExistence type="predicted"/>
<name>A0A5J4UJV6_9EUKA</name>
<dbReference type="AlphaFoldDB" id="A0A5J4UJV6"/>
<comment type="caution">
    <text evidence="2">The sequence shown here is derived from an EMBL/GenBank/DDBJ whole genome shotgun (WGS) entry which is preliminary data.</text>
</comment>
<evidence type="ECO:0000313" key="2">
    <source>
        <dbReference type="EMBL" id="KAA6370828.1"/>
    </source>
</evidence>
<evidence type="ECO:0000313" key="3">
    <source>
        <dbReference type="Proteomes" id="UP000324800"/>
    </source>
</evidence>
<sequence>MGYTSEDVNVPLGFISTNLPNKYLTARPFYAPNCFGSIDVIQLFVVGQYNRIKPIARYATFAIMSSIQQLYKNASILKFMQLIAELTTSQPQFHIAPLFNVIYVLKCFYIVSTKLYILAKGRANTVGIYLYPYAVQSLEKQLSMAVFMFNLIGGILSISYSLKVSFDIFVC</sequence>
<accession>A0A5J4UJV6</accession>
<organism evidence="2 3">
    <name type="scientific">Streblomastix strix</name>
    <dbReference type="NCBI Taxonomy" id="222440"/>
    <lineage>
        <taxon>Eukaryota</taxon>
        <taxon>Metamonada</taxon>
        <taxon>Preaxostyla</taxon>
        <taxon>Oxymonadida</taxon>
        <taxon>Streblomastigidae</taxon>
        <taxon>Streblomastix</taxon>
    </lineage>
</organism>
<reference evidence="2 3" key="1">
    <citation type="submission" date="2019-03" db="EMBL/GenBank/DDBJ databases">
        <title>Single cell metagenomics reveals metabolic interactions within the superorganism composed of flagellate Streblomastix strix and complex community of Bacteroidetes bacteria on its surface.</title>
        <authorList>
            <person name="Treitli S.C."/>
            <person name="Kolisko M."/>
            <person name="Husnik F."/>
            <person name="Keeling P."/>
            <person name="Hampl V."/>
        </authorList>
    </citation>
    <scope>NUCLEOTIDE SEQUENCE [LARGE SCALE GENOMIC DNA]</scope>
    <source>
        <strain evidence="2">ST1C</strain>
    </source>
</reference>